<dbReference type="InterPro" id="IPR000425">
    <property type="entry name" value="MIP"/>
</dbReference>
<reference evidence="9" key="1">
    <citation type="journal article" date="2024" name="IScience">
        <title>Strigolactones Initiate the Formation of Haustorium-like Structures in Castilleja.</title>
        <authorList>
            <person name="Buerger M."/>
            <person name="Peterson D."/>
            <person name="Chory J."/>
        </authorList>
    </citation>
    <scope>NUCLEOTIDE SEQUENCE [LARGE SCALE GENOMIC DNA]</scope>
</reference>
<gene>
    <name evidence="8" type="ORF">CASFOL_017855</name>
</gene>
<evidence type="ECO:0000256" key="3">
    <source>
        <dbReference type="ARBA" id="ARBA00022692"/>
    </source>
</evidence>
<sequence>MMSKENTFCSALSFIFINNKKKMAPRNEGVQQDEDEISRLESGVSKTDQSSFCSSPIVVTTAQQVVAELIGTYFVIFAGCGSVAVNKIYGETITFPGICVTWGLIVMVMVYTLGHVSGAHFNPAVTITFAIFARFPWIKVPLYIIAQLMGSILASSTLALMFNVEKKDYFGTLPVGSNGQSLAIEIIISFLLMFVISGVATDSRAIGELAGLAVGMTIMLNVFVAGPISGASMNPARSIGPAIVKHEYRGLWVYIVGPIIGTIAGAFVYNLIRFTDKPISELTRTASIFKSNSK</sequence>
<feature type="transmembrane region" description="Helical" evidence="7">
    <location>
        <begin position="65"/>
        <end position="85"/>
    </location>
</feature>
<feature type="transmembrane region" description="Helical" evidence="7">
    <location>
        <begin position="92"/>
        <end position="113"/>
    </location>
</feature>
<dbReference type="InterPro" id="IPR022357">
    <property type="entry name" value="MIP_CS"/>
</dbReference>
<keyword evidence="4 7" id="KW-1133">Transmembrane helix</keyword>
<dbReference type="InterPro" id="IPR034294">
    <property type="entry name" value="Aquaporin_transptr"/>
</dbReference>
<dbReference type="Pfam" id="PF00230">
    <property type="entry name" value="MIP"/>
    <property type="match status" value="1"/>
</dbReference>
<dbReference type="Gene3D" id="1.20.1080.10">
    <property type="entry name" value="Glycerol uptake facilitator protein"/>
    <property type="match status" value="1"/>
</dbReference>
<comment type="subcellular location">
    <subcellularLocation>
        <location evidence="1">Membrane</location>
        <topology evidence="1">Multi-pass membrane protein</topology>
    </subcellularLocation>
</comment>
<accession>A0ABD3DBF1</accession>
<feature type="transmembrane region" description="Helical" evidence="7">
    <location>
        <begin position="212"/>
        <end position="231"/>
    </location>
</feature>
<dbReference type="GO" id="GO:0016020">
    <property type="term" value="C:membrane"/>
    <property type="evidence" value="ECO:0007669"/>
    <property type="project" value="UniProtKB-SubCell"/>
</dbReference>
<dbReference type="CDD" id="cd00333">
    <property type="entry name" value="MIP"/>
    <property type="match status" value="1"/>
</dbReference>
<evidence type="ECO:0000256" key="6">
    <source>
        <dbReference type="RuleBase" id="RU000477"/>
    </source>
</evidence>
<dbReference type="Proteomes" id="UP001632038">
    <property type="component" value="Unassembled WGS sequence"/>
</dbReference>
<evidence type="ECO:0000256" key="7">
    <source>
        <dbReference type="SAM" id="Phobius"/>
    </source>
</evidence>
<comment type="caution">
    <text evidence="8">The sequence shown here is derived from an EMBL/GenBank/DDBJ whole genome shotgun (WGS) entry which is preliminary data.</text>
</comment>
<evidence type="ECO:0000313" key="8">
    <source>
        <dbReference type="EMBL" id="KAL3638484.1"/>
    </source>
</evidence>
<evidence type="ECO:0000256" key="4">
    <source>
        <dbReference type="ARBA" id="ARBA00022989"/>
    </source>
</evidence>
<feature type="transmembrane region" description="Helical" evidence="7">
    <location>
        <begin position="119"/>
        <end position="135"/>
    </location>
</feature>
<feature type="transmembrane region" description="Helical" evidence="7">
    <location>
        <begin position="251"/>
        <end position="272"/>
    </location>
</feature>
<protein>
    <recommendedName>
        <fullName evidence="10">Aquaporin NIP-type</fullName>
    </recommendedName>
</protein>
<dbReference type="PANTHER" id="PTHR45724:SF6">
    <property type="entry name" value="AQUAPORIN NIP-TYPE"/>
    <property type="match status" value="1"/>
</dbReference>
<evidence type="ECO:0008006" key="10">
    <source>
        <dbReference type="Google" id="ProtNLM"/>
    </source>
</evidence>
<keyword evidence="2 6" id="KW-0813">Transport</keyword>
<keyword evidence="5 7" id="KW-0472">Membrane</keyword>
<dbReference type="AlphaFoldDB" id="A0ABD3DBF1"/>
<keyword evidence="3 6" id="KW-0812">Transmembrane</keyword>
<name>A0ABD3DBF1_9LAMI</name>
<dbReference type="SUPFAM" id="SSF81338">
    <property type="entry name" value="Aquaporin-like"/>
    <property type="match status" value="1"/>
</dbReference>
<proteinExistence type="inferred from homology"/>
<comment type="similarity">
    <text evidence="6">Belongs to the MIP/aquaporin (TC 1.A.8) family.</text>
</comment>
<evidence type="ECO:0000256" key="5">
    <source>
        <dbReference type="ARBA" id="ARBA00023136"/>
    </source>
</evidence>
<evidence type="ECO:0000256" key="1">
    <source>
        <dbReference type="ARBA" id="ARBA00004141"/>
    </source>
</evidence>
<evidence type="ECO:0000313" key="9">
    <source>
        <dbReference type="Proteomes" id="UP001632038"/>
    </source>
</evidence>
<dbReference type="PRINTS" id="PR00783">
    <property type="entry name" value="MINTRINSICP"/>
</dbReference>
<evidence type="ECO:0000256" key="2">
    <source>
        <dbReference type="ARBA" id="ARBA00022448"/>
    </source>
</evidence>
<dbReference type="EMBL" id="JAVIJP010000019">
    <property type="protein sequence ID" value="KAL3638484.1"/>
    <property type="molecule type" value="Genomic_DNA"/>
</dbReference>
<feature type="transmembrane region" description="Helical" evidence="7">
    <location>
        <begin position="142"/>
        <end position="162"/>
    </location>
</feature>
<keyword evidence="9" id="KW-1185">Reference proteome</keyword>
<dbReference type="PANTHER" id="PTHR45724">
    <property type="entry name" value="AQUAPORIN NIP2-1"/>
    <property type="match status" value="1"/>
</dbReference>
<organism evidence="8 9">
    <name type="scientific">Castilleja foliolosa</name>
    <dbReference type="NCBI Taxonomy" id="1961234"/>
    <lineage>
        <taxon>Eukaryota</taxon>
        <taxon>Viridiplantae</taxon>
        <taxon>Streptophyta</taxon>
        <taxon>Embryophyta</taxon>
        <taxon>Tracheophyta</taxon>
        <taxon>Spermatophyta</taxon>
        <taxon>Magnoliopsida</taxon>
        <taxon>eudicotyledons</taxon>
        <taxon>Gunneridae</taxon>
        <taxon>Pentapetalae</taxon>
        <taxon>asterids</taxon>
        <taxon>lamiids</taxon>
        <taxon>Lamiales</taxon>
        <taxon>Orobanchaceae</taxon>
        <taxon>Pedicularideae</taxon>
        <taxon>Castillejinae</taxon>
        <taxon>Castilleja</taxon>
    </lineage>
</organism>
<dbReference type="NCBIfam" id="TIGR00861">
    <property type="entry name" value="MIP"/>
    <property type="match status" value="1"/>
</dbReference>
<dbReference type="InterPro" id="IPR023271">
    <property type="entry name" value="Aquaporin-like"/>
</dbReference>
<feature type="transmembrane region" description="Helical" evidence="7">
    <location>
        <begin position="182"/>
        <end position="200"/>
    </location>
</feature>
<dbReference type="PROSITE" id="PS00221">
    <property type="entry name" value="MIP"/>
    <property type="match status" value="1"/>
</dbReference>